<name>A0A915E2K8_9BILA</name>
<dbReference type="PROSITE" id="PS51770">
    <property type="entry name" value="HOTDOG_ACOT"/>
    <property type="match status" value="1"/>
</dbReference>
<keyword evidence="2" id="KW-0677">Repeat</keyword>
<keyword evidence="4" id="KW-0809">Transit peptide</keyword>
<accession>A0A915E2K8</accession>
<evidence type="ECO:0000313" key="7">
    <source>
        <dbReference type="WBParaSite" id="jg25806"/>
    </source>
</evidence>
<keyword evidence="3" id="KW-0378">Hydrolase</keyword>
<protein>
    <submittedName>
        <fullName evidence="7">HotDog ACOT-type domain-containing protein</fullName>
    </submittedName>
</protein>
<evidence type="ECO:0000256" key="3">
    <source>
        <dbReference type="ARBA" id="ARBA00022801"/>
    </source>
</evidence>
<dbReference type="GO" id="GO:0047617">
    <property type="term" value="F:fatty acyl-CoA hydrolase activity"/>
    <property type="evidence" value="ECO:0007669"/>
    <property type="project" value="TreeGrafter"/>
</dbReference>
<keyword evidence="6" id="KW-1185">Reference proteome</keyword>
<comment type="similarity">
    <text evidence="1">Belongs to the acyl coenzyme A hydrolase family.</text>
</comment>
<proteinExistence type="inferred from homology"/>
<evidence type="ECO:0000256" key="2">
    <source>
        <dbReference type="ARBA" id="ARBA00022737"/>
    </source>
</evidence>
<sequence>MRTAFETALANAAILSKCIPQVMAVDSVMFRKSVEIGSLLLLSSQVCYSTDRFMQLAVNAQVLDVEKGDLETTNTFQFTFKANKEVPVVMPKSYADGMLYLNARRHFDSSAHQTIL</sequence>
<dbReference type="Proteomes" id="UP000887574">
    <property type="component" value="Unplaced"/>
</dbReference>
<evidence type="ECO:0000256" key="1">
    <source>
        <dbReference type="ARBA" id="ARBA00010458"/>
    </source>
</evidence>
<dbReference type="InterPro" id="IPR029069">
    <property type="entry name" value="HotDog_dom_sf"/>
</dbReference>
<evidence type="ECO:0000313" key="6">
    <source>
        <dbReference type="Proteomes" id="UP000887574"/>
    </source>
</evidence>
<dbReference type="GO" id="GO:0006637">
    <property type="term" value="P:acyl-CoA metabolic process"/>
    <property type="evidence" value="ECO:0007669"/>
    <property type="project" value="TreeGrafter"/>
</dbReference>
<dbReference type="AlphaFoldDB" id="A0A915E2K8"/>
<dbReference type="WBParaSite" id="jg25806">
    <property type="protein sequence ID" value="jg25806"/>
    <property type="gene ID" value="jg25806"/>
</dbReference>
<dbReference type="GO" id="GO:0005739">
    <property type="term" value="C:mitochondrion"/>
    <property type="evidence" value="ECO:0007669"/>
    <property type="project" value="TreeGrafter"/>
</dbReference>
<dbReference type="InterPro" id="IPR033120">
    <property type="entry name" value="HOTDOG_ACOT"/>
</dbReference>
<dbReference type="Gene3D" id="3.10.129.10">
    <property type="entry name" value="Hotdog Thioesterase"/>
    <property type="match status" value="1"/>
</dbReference>
<evidence type="ECO:0000259" key="5">
    <source>
        <dbReference type="PROSITE" id="PS51770"/>
    </source>
</evidence>
<evidence type="ECO:0000256" key="4">
    <source>
        <dbReference type="ARBA" id="ARBA00022946"/>
    </source>
</evidence>
<dbReference type="SUPFAM" id="SSF54637">
    <property type="entry name" value="Thioesterase/thiol ester dehydrase-isomerase"/>
    <property type="match status" value="1"/>
</dbReference>
<dbReference type="PANTHER" id="PTHR12655">
    <property type="entry name" value="ACYL-COA THIOESTERASE"/>
    <property type="match status" value="1"/>
</dbReference>
<dbReference type="PANTHER" id="PTHR12655:SF0">
    <property type="entry name" value="ACYL-COENZYME A THIOESTERASE 9, MITOCHONDRIAL"/>
    <property type="match status" value="1"/>
</dbReference>
<organism evidence="6 7">
    <name type="scientific">Ditylenchus dipsaci</name>
    <dbReference type="NCBI Taxonomy" id="166011"/>
    <lineage>
        <taxon>Eukaryota</taxon>
        <taxon>Metazoa</taxon>
        <taxon>Ecdysozoa</taxon>
        <taxon>Nematoda</taxon>
        <taxon>Chromadorea</taxon>
        <taxon>Rhabditida</taxon>
        <taxon>Tylenchina</taxon>
        <taxon>Tylenchomorpha</taxon>
        <taxon>Sphaerularioidea</taxon>
        <taxon>Anguinidae</taxon>
        <taxon>Anguininae</taxon>
        <taxon>Ditylenchus</taxon>
    </lineage>
</organism>
<reference evidence="7" key="1">
    <citation type="submission" date="2022-11" db="UniProtKB">
        <authorList>
            <consortium name="WormBaseParasite"/>
        </authorList>
    </citation>
    <scope>IDENTIFICATION</scope>
</reference>
<feature type="domain" description="HotDog ACOT-type" evidence="5">
    <location>
        <begin position="1"/>
        <end position="86"/>
    </location>
</feature>